<dbReference type="AlphaFoldDB" id="A0A8X6IDU6"/>
<evidence type="ECO:0000313" key="1">
    <source>
        <dbReference type="EMBL" id="GFS42037.1"/>
    </source>
</evidence>
<dbReference type="EMBL" id="BMAV01025511">
    <property type="protein sequence ID" value="GFS42037.1"/>
    <property type="molecule type" value="Genomic_DNA"/>
</dbReference>
<keyword evidence="2" id="KW-1185">Reference proteome</keyword>
<reference evidence="1" key="1">
    <citation type="submission" date="2020-08" db="EMBL/GenBank/DDBJ databases">
        <title>Multicomponent nature underlies the extraordinary mechanical properties of spider dragline silk.</title>
        <authorList>
            <person name="Kono N."/>
            <person name="Nakamura H."/>
            <person name="Mori M."/>
            <person name="Yoshida Y."/>
            <person name="Ohtoshi R."/>
            <person name="Malay A.D."/>
            <person name="Moran D.A.P."/>
            <person name="Tomita M."/>
            <person name="Numata K."/>
            <person name="Arakawa K."/>
        </authorList>
    </citation>
    <scope>NUCLEOTIDE SEQUENCE</scope>
</reference>
<dbReference type="PANTHER" id="PTHR47331">
    <property type="entry name" value="PHD-TYPE DOMAIN-CONTAINING PROTEIN"/>
    <property type="match status" value="1"/>
</dbReference>
<organism evidence="1 2">
    <name type="scientific">Trichonephila inaurata madagascariensis</name>
    <dbReference type="NCBI Taxonomy" id="2747483"/>
    <lineage>
        <taxon>Eukaryota</taxon>
        <taxon>Metazoa</taxon>
        <taxon>Ecdysozoa</taxon>
        <taxon>Arthropoda</taxon>
        <taxon>Chelicerata</taxon>
        <taxon>Arachnida</taxon>
        <taxon>Araneae</taxon>
        <taxon>Araneomorphae</taxon>
        <taxon>Entelegynae</taxon>
        <taxon>Araneoidea</taxon>
        <taxon>Nephilidae</taxon>
        <taxon>Trichonephila</taxon>
        <taxon>Trichonephila inaurata</taxon>
    </lineage>
</organism>
<evidence type="ECO:0000313" key="2">
    <source>
        <dbReference type="Proteomes" id="UP000886998"/>
    </source>
</evidence>
<dbReference type="OrthoDB" id="6515424at2759"/>
<sequence length="210" mass="24429">MLLRRWRSNSKQLNLLRQQEGVEMESSGTSAIYLRPPTNIRHKWQQWSSEAEGLTEIKIPWFYLGDIDQEISKCEIHCFSDASKSAYGTILYLRFVICNNEIETSFICSKNRVAPLKSLTLLRLELTVALLSSRLAKQVSSCLKFDANIYYWTDSLISYYWIRGDSSAFKPYVKNRVQEIQLLSDPIQWEHCPRKDALLISFRVVHLPSS</sequence>
<dbReference type="InterPro" id="IPR008042">
    <property type="entry name" value="Retrotrans_Pao"/>
</dbReference>
<comment type="caution">
    <text evidence="1">The sequence shown here is derived from an EMBL/GenBank/DDBJ whole genome shotgun (WGS) entry which is preliminary data.</text>
</comment>
<dbReference type="Proteomes" id="UP000886998">
    <property type="component" value="Unassembled WGS sequence"/>
</dbReference>
<protein>
    <submittedName>
        <fullName evidence="1">Uncharacterized protein</fullName>
    </submittedName>
</protein>
<proteinExistence type="predicted"/>
<accession>A0A8X6IDU6</accession>
<dbReference type="PANTHER" id="PTHR47331:SF5">
    <property type="entry name" value="RIBONUCLEASE H"/>
    <property type="match status" value="1"/>
</dbReference>
<name>A0A8X6IDU6_9ARAC</name>
<gene>
    <name evidence="1" type="primary">AVEN_94603_1</name>
    <name evidence="1" type="ORF">TNIN_241101</name>
</gene>
<dbReference type="Pfam" id="PF05380">
    <property type="entry name" value="Peptidase_A17"/>
    <property type="match status" value="1"/>
</dbReference>